<feature type="transmembrane region" description="Helical" evidence="2">
    <location>
        <begin position="72"/>
        <end position="99"/>
    </location>
</feature>
<keyword evidence="2" id="KW-1133">Transmembrane helix</keyword>
<keyword evidence="2" id="KW-0472">Membrane</keyword>
<evidence type="ECO:0000256" key="1">
    <source>
        <dbReference type="SAM" id="MobiDB-lite"/>
    </source>
</evidence>
<name>A0A8X6QA73_NEPPI</name>
<comment type="caution">
    <text evidence="3">The sequence shown here is derived from an EMBL/GenBank/DDBJ whole genome shotgun (WGS) entry which is preliminary data.</text>
</comment>
<reference evidence="3" key="1">
    <citation type="submission" date="2020-08" db="EMBL/GenBank/DDBJ databases">
        <title>Multicomponent nature underlies the extraordinary mechanical properties of spider dragline silk.</title>
        <authorList>
            <person name="Kono N."/>
            <person name="Nakamura H."/>
            <person name="Mori M."/>
            <person name="Yoshida Y."/>
            <person name="Ohtoshi R."/>
            <person name="Malay A.D."/>
            <person name="Moran D.A.P."/>
            <person name="Tomita M."/>
            <person name="Numata K."/>
            <person name="Arakawa K."/>
        </authorList>
    </citation>
    <scope>NUCLEOTIDE SEQUENCE</scope>
</reference>
<gene>
    <name evidence="3" type="ORF">NPIL_382311</name>
</gene>
<evidence type="ECO:0000313" key="3">
    <source>
        <dbReference type="EMBL" id="GFU10544.1"/>
    </source>
</evidence>
<sequence>MKKNVKMLEDDSTDPPVEQNDQNPTGKIAVKSRTWPRPKKSKEEFQTVSFILEPCCSCNVSTFSIIVEFLSLIGVVVAVSCVMICCVIAEMCIFMEFFLNCKII</sequence>
<dbReference type="AlphaFoldDB" id="A0A8X6QA73"/>
<keyword evidence="4" id="KW-1185">Reference proteome</keyword>
<organism evidence="3 4">
    <name type="scientific">Nephila pilipes</name>
    <name type="common">Giant wood spider</name>
    <name type="synonym">Nephila maculata</name>
    <dbReference type="NCBI Taxonomy" id="299642"/>
    <lineage>
        <taxon>Eukaryota</taxon>
        <taxon>Metazoa</taxon>
        <taxon>Ecdysozoa</taxon>
        <taxon>Arthropoda</taxon>
        <taxon>Chelicerata</taxon>
        <taxon>Arachnida</taxon>
        <taxon>Araneae</taxon>
        <taxon>Araneomorphae</taxon>
        <taxon>Entelegynae</taxon>
        <taxon>Araneoidea</taxon>
        <taxon>Nephilidae</taxon>
        <taxon>Nephila</taxon>
    </lineage>
</organism>
<keyword evidence="2" id="KW-0812">Transmembrane</keyword>
<dbReference type="EMBL" id="BMAW01029110">
    <property type="protein sequence ID" value="GFU10544.1"/>
    <property type="molecule type" value="Genomic_DNA"/>
</dbReference>
<accession>A0A8X6QA73</accession>
<dbReference type="Proteomes" id="UP000887013">
    <property type="component" value="Unassembled WGS sequence"/>
</dbReference>
<feature type="region of interest" description="Disordered" evidence="1">
    <location>
        <begin position="1"/>
        <end position="37"/>
    </location>
</feature>
<protein>
    <recommendedName>
        <fullName evidence="5">Transmembrane protein</fullName>
    </recommendedName>
</protein>
<evidence type="ECO:0008006" key="5">
    <source>
        <dbReference type="Google" id="ProtNLM"/>
    </source>
</evidence>
<proteinExistence type="predicted"/>
<evidence type="ECO:0000313" key="4">
    <source>
        <dbReference type="Proteomes" id="UP000887013"/>
    </source>
</evidence>
<evidence type="ECO:0000256" key="2">
    <source>
        <dbReference type="SAM" id="Phobius"/>
    </source>
</evidence>